<keyword evidence="2" id="KW-0238">DNA-binding</keyword>
<dbReference type="InterPro" id="IPR009057">
    <property type="entry name" value="Homeodomain-like_sf"/>
</dbReference>
<dbReference type="SUPFAM" id="SSF51182">
    <property type="entry name" value="RmlC-like cupins"/>
    <property type="match status" value="1"/>
</dbReference>
<dbReference type="SUPFAM" id="SSF46689">
    <property type="entry name" value="Homeodomain-like"/>
    <property type="match status" value="2"/>
</dbReference>
<dbReference type="OrthoDB" id="5295226at2"/>
<feature type="domain" description="HTH araC/xylS-type" evidence="4">
    <location>
        <begin position="142"/>
        <end position="240"/>
    </location>
</feature>
<dbReference type="SMART" id="SM00342">
    <property type="entry name" value="HTH_ARAC"/>
    <property type="match status" value="1"/>
</dbReference>
<dbReference type="InterPro" id="IPR011051">
    <property type="entry name" value="RmlC_Cupin_sf"/>
</dbReference>
<dbReference type="GO" id="GO:0043565">
    <property type="term" value="F:sequence-specific DNA binding"/>
    <property type="evidence" value="ECO:0007669"/>
    <property type="project" value="InterPro"/>
</dbReference>
<comment type="caution">
    <text evidence="5">The sequence shown here is derived from an EMBL/GenBank/DDBJ whole genome shotgun (WGS) entry which is preliminary data.</text>
</comment>
<dbReference type="InterPro" id="IPR018062">
    <property type="entry name" value="HTH_AraC-typ_CS"/>
</dbReference>
<keyword evidence="6" id="KW-1185">Reference proteome</keyword>
<dbReference type="Gene3D" id="1.10.10.60">
    <property type="entry name" value="Homeodomain-like"/>
    <property type="match status" value="1"/>
</dbReference>
<dbReference type="GO" id="GO:0003700">
    <property type="term" value="F:DNA-binding transcription factor activity"/>
    <property type="evidence" value="ECO:0007669"/>
    <property type="project" value="InterPro"/>
</dbReference>
<evidence type="ECO:0000256" key="1">
    <source>
        <dbReference type="ARBA" id="ARBA00023015"/>
    </source>
</evidence>
<organism evidence="5 6">
    <name type="scientific">Lampropedia aestuarii</name>
    <dbReference type="NCBI Taxonomy" id="2562762"/>
    <lineage>
        <taxon>Bacteria</taxon>
        <taxon>Pseudomonadati</taxon>
        <taxon>Pseudomonadota</taxon>
        <taxon>Betaproteobacteria</taxon>
        <taxon>Burkholderiales</taxon>
        <taxon>Comamonadaceae</taxon>
        <taxon>Lampropedia</taxon>
    </lineage>
</organism>
<dbReference type="PANTHER" id="PTHR43436">
    <property type="entry name" value="ARAC-FAMILY TRANSCRIPTIONAL REGULATOR"/>
    <property type="match status" value="1"/>
</dbReference>
<dbReference type="InterPro" id="IPR018060">
    <property type="entry name" value="HTH_AraC"/>
</dbReference>
<evidence type="ECO:0000256" key="2">
    <source>
        <dbReference type="ARBA" id="ARBA00023125"/>
    </source>
</evidence>
<sequence length="257" mass="28988">MWITPDRVFYAGLLGTPSTRNYGATMVYVALDGVVRVQIGSQAWQEGHVFVVPPHTVHRVACETRHIAATMLEPESVDMQALPDWLQHSGGLVEQEGFRSRAHQAHQALLRNGQQSQAPMLDFDQLLFGMELPKRQLDKRIAQVVERIRTNPSGQAQAQDCAAQVHLSFSRFLHLFKSEVGTSFRTFRTWKRARSLLHYVVDQNSSLTDVALEAGYPDSTHFSHSIRQVYGLKPKDIFAGSRKLRVIGAAVTPHYMR</sequence>
<gene>
    <name evidence="5" type="ORF">E8K88_10085</name>
</gene>
<name>A0A4S5BTM0_9BURK</name>
<dbReference type="Proteomes" id="UP000306236">
    <property type="component" value="Unassembled WGS sequence"/>
</dbReference>
<dbReference type="Pfam" id="PF12833">
    <property type="entry name" value="HTH_18"/>
    <property type="match status" value="1"/>
</dbReference>
<keyword evidence="3" id="KW-0804">Transcription</keyword>
<accession>A0A4S5BTM0</accession>
<dbReference type="EMBL" id="SSWX01000011">
    <property type="protein sequence ID" value="THJ33288.1"/>
    <property type="molecule type" value="Genomic_DNA"/>
</dbReference>
<evidence type="ECO:0000256" key="3">
    <source>
        <dbReference type="ARBA" id="ARBA00023163"/>
    </source>
</evidence>
<evidence type="ECO:0000313" key="6">
    <source>
        <dbReference type="Proteomes" id="UP000306236"/>
    </source>
</evidence>
<proteinExistence type="predicted"/>
<dbReference type="PROSITE" id="PS01124">
    <property type="entry name" value="HTH_ARAC_FAMILY_2"/>
    <property type="match status" value="1"/>
</dbReference>
<dbReference type="InterPro" id="IPR003313">
    <property type="entry name" value="AraC-bd"/>
</dbReference>
<evidence type="ECO:0000259" key="4">
    <source>
        <dbReference type="PROSITE" id="PS01124"/>
    </source>
</evidence>
<reference evidence="5 6" key="1">
    <citation type="submission" date="2019-04" db="EMBL/GenBank/DDBJ databases">
        <title>Lampropedia sp YIM MLB12 draf genome.</title>
        <authorList>
            <person name="Wang Y.-X."/>
        </authorList>
    </citation>
    <scope>NUCLEOTIDE SEQUENCE [LARGE SCALE GENOMIC DNA]</scope>
    <source>
        <strain evidence="5 6">YIM MLB12</strain>
    </source>
</reference>
<dbReference type="Pfam" id="PF02311">
    <property type="entry name" value="AraC_binding"/>
    <property type="match status" value="1"/>
</dbReference>
<keyword evidence="1" id="KW-0805">Transcription regulation</keyword>
<dbReference type="AlphaFoldDB" id="A0A4S5BTM0"/>
<evidence type="ECO:0000313" key="5">
    <source>
        <dbReference type="EMBL" id="THJ33288.1"/>
    </source>
</evidence>
<dbReference type="PROSITE" id="PS00041">
    <property type="entry name" value="HTH_ARAC_FAMILY_1"/>
    <property type="match status" value="1"/>
</dbReference>
<protein>
    <submittedName>
        <fullName evidence="5">Helix-turn-helix transcriptional regulator</fullName>
    </submittedName>
</protein>
<dbReference type="PANTHER" id="PTHR43436:SF1">
    <property type="entry name" value="TRANSCRIPTIONAL REGULATORY PROTEIN"/>
    <property type="match status" value="1"/>
</dbReference>